<evidence type="ECO:0000313" key="5">
    <source>
        <dbReference type="EMBL" id="AEF16487.1"/>
    </source>
</evidence>
<dbReference type="SUPFAM" id="SSF55347">
    <property type="entry name" value="Glyceraldehyde-3-phosphate dehydrogenase-like, C-terminal domain"/>
    <property type="match status" value="1"/>
</dbReference>
<feature type="transmembrane region" description="Helical" evidence="2">
    <location>
        <begin position="7"/>
        <end position="30"/>
    </location>
</feature>
<evidence type="ECO:0000256" key="1">
    <source>
        <dbReference type="ARBA" id="ARBA00023002"/>
    </source>
</evidence>
<reference evidence="5" key="1">
    <citation type="submission" date="2011-05" db="EMBL/GenBank/DDBJ databases">
        <title>Complete sequence of Thermoanaerobacterium xylanolyticum LX-11.</title>
        <authorList>
            <consortium name="US DOE Joint Genome Institute"/>
            <person name="Lucas S."/>
            <person name="Han J."/>
            <person name="Lapidus A."/>
            <person name="Cheng J.-F."/>
            <person name="Goodwin L."/>
            <person name="Pitluck S."/>
            <person name="Peters L."/>
            <person name="Mikhailova N."/>
            <person name="Lu M."/>
            <person name="Han C."/>
            <person name="Tapia R."/>
            <person name="Land M."/>
            <person name="Hauser L."/>
            <person name="Kyrpides N."/>
            <person name="Ivanova N."/>
            <person name="Pagani I."/>
            <person name="Hemme C."/>
            <person name="Woyke T."/>
        </authorList>
    </citation>
    <scope>NUCLEOTIDE SEQUENCE</scope>
    <source>
        <strain evidence="5">LX-11</strain>
    </source>
</reference>
<keyword evidence="2" id="KW-1133">Transmembrane helix</keyword>
<dbReference type="InterPro" id="IPR055170">
    <property type="entry name" value="GFO_IDH_MocA-like_dom"/>
</dbReference>
<keyword evidence="6" id="KW-1185">Reference proteome</keyword>
<organism evidence="5 6">
    <name type="scientific">Thermoanaerobacterium xylanolyticum (strain ATCC 49914 / DSM 7097 / LX-11)</name>
    <dbReference type="NCBI Taxonomy" id="858215"/>
    <lineage>
        <taxon>Bacteria</taxon>
        <taxon>Bacillati</taxon>
        <taxon>Bacillota</taxon>
        <taxon>Clostridia</taxon>
        <taxon>Thermoanaerobacterales</taxon>
        <taxon>Thermoanaerobacteraceae</taxon>
        <taxon>Thermoanaerobacterium</taxon>
    </lineage>
</organism>
<keyword evidence="2" id="KW-0812">Transmembrane</keyword>
<feature type="domain" description="Gfo/Idh/MocA-like oxidoreductase N-terminal" evidence="3">
    <location>
        <begin position="6"/>
        <end position="120"/>
    </location>
</feature>
<dbReference type="SUPFAM" id="SSF51735">
    <property type="entry name" value="NAD(P)-binding Rossmann-fold domains"/>
    <property type="match status" value="1"/>
</dbReference>
<dbReference type="KEGG" id="txy:Thexy_0435"/>
<evidence type="ECO:0000259" key="4">
    <source>
        <dbReference type="Pfam" id="PF22725"/>
    </source>
</evidence>
<dbReference type="EMBL" id="CP002739">
    <property type="protein sequence ID" value="AEF16487.1"/>
    <property type="molecule type" value="Genomic_DNA"/>
</dbReference>
<name>F6BH43_THEXL</name>
<dbReference type="STRING" id="858215.Thexy_0435"/>
<dbReference type="RefSeq" id="WP_013787239.1">
    <property type="nucleotide sequence ID" value="NC_015555.1"/>
</dbReference>
<dbReference type="eggNOG" id="COG0673">
    <property type="taxonomic scope" value="Bacteria"/>
</dbReference>
<dbReference type="Pfam" id="PF22725">
    <property type="entry name" value="GFO_IDH_MocA_C3"/>
    <property type="match status" value="1"/>
</dbReference>
<keyword evidence="1" id="KW-0560">Oxidoreductase</keyword>
<dbReference type="InterPro" id="IPR000683">
    <property type="entry name" value="Gfo/Idh/MocA-like_OxRdtase_N"/>
</dbReference>
<keyword evidence="2" id="KW-0472">Membrane</keyword>
<dbReference type="Gene3D" id="3.40.50.720">
    <property type="entry name" value="NAD(P)-binding Rossmann-like Domain"/>
    <property type="match status" value="1"/>
</dbReference>
<dbReference type="PANTHER" id="PTHR43818">
    <property type="entry name" value="BCDNA.GH03377"/>
    <property type="match status" value="1"/>
</dbReference>
<evidence type="ECO:0000256" key="2">
    <source>
        <dbReference type="SAM" id="Phobius"/>
    </source>
</evidence>
<dbReference type="Gene3D" id="3.30.360.10">
    <property type="entry name" value="Dihydrodipicolinate Reductase, domain 2"/>
    <property type="match status" value="1"/>
</dbReference>
<dbReference type="HOGENOM" id="CLU_023194_17_0_9"/>
<dbReference type="InterPro" id="IPR036291">
    <property type="entry name" value="NAD(P)-bd_dom_sf"/>
</dbReference>
<feature type="domain" description="GFO/IDH/MocA-like oxidoreductase" evidence="4">
    <location>
        <begin position="136"/>
        <end position="271"/>
    </location>
</feature>
<accession>F6BH43</accession>
<evidence type="ECO:0000259" key="3">
    <source>
        <dbReference type="Pfam" id="PF01408"/>
    </source>
</evidence>
<evidence type="ECO:0000313" key="6">
    <source>
        <dbReference type="Proteomes" id="UP000007239"/>
    </source>
</evidence>
<proteinExistence type="predicted"/>
<dbReference type="GO" id="GO:0000166">
    <property type="term" value="F:nucleotide binding"/>
    <property type="evidence" value="ECO:0007669"/>
    <property type="project" value="InterPro"/>
</dbReference>
<dbReference type="AlphaFoldDB" id="F6BH43"/>
<dbReference type="GO" id="GO:0016491">
    <property type="term" value="F:oxidoreductase activity"/>
    <property type="evidence" value="ECO:0007669"/>
    <property type="project" value="UniProtKB-KW"/>
</dbReference>
<gene>
    <name evidence="5" type="ordered locus">Thexy_0435</name>
</gene>
<protein>
    <submittedName>
        <fullName evidence="5">Oxidoreductase domain protein</fullName>
    </submittedName>
</protein>
<sequence length="374" mass="42345">MAKEIKLGFVGLGYIGTIHATACFAMPLIFKNLPFKIRFGSVCKNDINGIPYFFEGGVKTVDELLEDKNLNAVDICTPNFLHKQQAIEVMKRNLNVYLEKPIGLNGEEALELANMSNDKNIINQAALMYRFMPAINQARDMIKNGEIGDVLNFKALMLHSGYLDPKRPMSWKMRFDTSGGGSIIDLGIHLIDAVRFMLGEVDEVQANSKTYFKERPVSKTVGEYEEVDVDDWTEARITMKNGVWGTVETSRISAEIEEETQFLIYGTKGSIKISTKEPRYAHLYVKNENQYTIGAYKNKSTFSKYLETIYPDPKYSLGFMVDMHLASLMNFFLNIVEGKIVHKETPTFDEAYKSQLVIDKIIESAKDDGSLIKL</sequence>
<dbReference type="Proteomes" id="UP000007239">
    <property type="component" value="Chromosome"/>
</dbReference>
<dbReference type="InterPro" id="IPR050463">
    <property type="entry name" value="Gfo/Idh/MocA_oxidrdct_glycsds"/>
</dbReference>
<dbReference type="PANTHER" id="PTHR43818:SF11">
    <property type="entry name" value="BCDNA.GH03377"/>
    <property type="match status" value="1"/>
</dbReference>
<dbReference type="Pfam" id="PF01408">
    <property type="entry name" value="GFO_IDH_MocA"/>
    <property type="match status" value="1"/>
</dbReference>